<protein>
    <submittedName>
        <fullName evidence="2">Uncharacterized protein</fullName>
    </submittedName>
</protein>
<accession>X1DBF7</accession>
<name>X1DBF7_9ZZZZ</name>
<organism evidence="2">
    <name type="scientific">marine sediment metagenome</name>
    <dbReference type="NCBI Taxonomy" id="412755"/>
    <lineage>
        <taxon>unclassified sequences</taxon>
        <taxon>metagenomes</taxon>
        <taxon>ecological metagenomes</taxon>
    </lineage>
</organism>
<evidence type="ECO:0000313" key="2">
    <source>
        <dbReference type="EMBL" id="GAG93771.1"/>
    </source>
</evidence>
<keyword evidence="1" id="KW-1133">Transmembrane helix</keyword>
<evidence type="ECO:0000256" key="1">
    <source>
        <dbReference type="SAM" id="Phobius"/>
    </source>
</evidence>
<dbReference type="EMBL" id="BART01027496">
    <property type="protein sequence ID" value="GAG93771.1"/>
    <property type="molecule type" value="Genomic_DNA"/>
</dbReference>
<gene>
    <name evidence="2" type="ORF">S01H4_48736</name>
</gene>
<feature type="non-terminal residue" evidence="2">
    <location>
        <position position="1"/>
    </location>
</feature>
<keyword evidence="1" id="KW-0812">Transmembrane</keyword>
<proteinExistence type="predicted"/>
<feature type="transmembrane region" description="Helical" evidence="1">
    <location>
        <begin position="16"/>
        <end position="33"/>
    </location>
</feature>
<comment type="caution">
    <text evidence="2">The sequence shown here is derived from an EMBL/GenBank/DDBJ whole genome shotgun (WGS) entry which is preliminary data.</text>
</comment>
<sequence length="86" mass="10140">GGQMSEERYMCWPSKIAWTGLLVALLVIIVQYGHQTAQQDGFWNKASKHWDIEYKAGWYLLEQEVEQELAEIRELRAQLEADREEK</sequence>
<dbReference type="AlphaFoldDB" id="X1DBF7"/>
<reference evidence="2" key="1">
    <citation type="journal article" date="2014" name="Front. Microbiol.">
        <title>High frequency of phylogenetically diverse reductive dehalogenase-homologous genes in deep subseafloor sedimentary metagenomes.</title>
        <authorList>
            <person name="Kawai M."/>
            <person name="Futagami T."/>
            <person name="Toyoda A."/>
            <person name="Takaki Y."/>
            <person name="Nishi S."/>
            <person name="Hori S."/>
            <person name="Arai W."/>
            <person name="Tsubouchi T."/>
            <person name="Morono Y."/>
            <person name="Uchiyama I."/>
            <person name="Ito T."/>
            <person name="Fujiyama A."/>
            <person name="Inagaki F."/>
            <person name="Takami H."/>
        </authorList>
    </citation>
    <scope>NUCLEOTIDE SEQUENCE</scope>
    <source>
        <strain evidence="2">Expedition CK06-06</strain>
    </source>
</reference>
<keyword evidence="1" id="KW-0472">Membrane</keyword>